<evidence type="ECO:0000256" key="2">
    <source>
        <dbReference type="ARBA" id="ARBA00022723"/>
    </source>
</evidence>
<dbReference type="UniPathway" id="UPA00087">
    <property type="reaction ID" value="UER00173"/>
</dbReference>
<evidence type="ECO:0000256" key="5">
    <source>
        <dbReference type="HAMAP-Rule" id="MF_00740"/>
    </source>
</evidence>
<dbReference type="Gene3D" id="3.40.720.10">
    <property type="entry name" value="Alkaline Phosphatase, subunit A"/>
    <property type="match status" value="1"/>
</dbReference>
<dbReference type="GO" id="GO:0008973">
    <property type="term" value="F:phosphopentomutase activity"/>
    <property type="evidence" value="ECO:0007669"/>
    <property type="project" value="UniProtKB-UniRule"/>
</dbReference>
<keyword evidence="9" id="KW-1185">Reference proteome</keyword>
<dbReference type="PANTHER" id="PTHR21110:SF0">
    <property type="entry name" value="PHOSPHOPENTOMUTASE"/>
    <property type="match status" value="1"/>
</dbReference>
<sequence length="392" mass="43371">MSKFKRAFIIVLDSYGIGREPDAPDFGDDVCNTLKSIAASPKYDTPNMRKIGLFNIDGVGCGTPVDAPIGSFARLRELSRGKDTTTGHWEIAGIVSERPMPTYPNGFPADLIARLEEAFGRKILCNKPYSGTQVIKDYGREQKETGGLIVYTSADSVFQIAAHEDDVPVEQLYDYCRTARKILQGEHGVGRVIARPYTGEYPNYTRTPRRHDFSLDPTGDTMMDALQRKGLATIGVGKISDIFAGRSISRSLGINKDNVDGMEKTLRVMDEDFEGLCFVNLVDFDMQYGHRRNIDGYAEAATVFDRQLGEFMSKMREDDVLMITADHGCDPGAPGTDHTREYVPLLIYGQHVRAGVNLGTYPTFAMIGATISDMFGCDLKTKGESLLPRITK</sequence>
<dbReference type="InterPro" id="IPR010045">
    <property type="entry name" value="DeoB"/>
</dbReference>
<dbReference type="GO" id="GO:0030145">
    <property type="term" value="F:manganese ion binding"/>
    <property type="evidence" value="ECO:0007669"/>
    <property type="project" value="UniProtKB-UniRule"/>
</dbReference>
<dbReference type="Pfam" id="PF01676">
    <property type="entry name" value="Metalloenzyme"/>
    <property type="match status" value="1"/>
</dbReference>
<dbReference type="NCBIfam" id="TIGR01696">
    <property type="entry name" value="deoB"/>
    <property type="match status" value="1"/>
</dbReference>
<dbReference type="GO" id="GO:0006015">
    <property type="term" value="P:5-phosphoribose 1-diphosphate biosynthetic process"/>
    <property type="evidence" value="ECO:0007669"/>
    <property type="project" value="UniProtKB-UniPathway"/>
</dbReference>
<dbReference type="EC" id="5.4.2.7" evidence="5 6"/>
<name>A0A6I2UVD9_9FIRM</name>
<evidence type="ECO:0000313" key="8">
    <source>
        <dbReference type="EMBL" id="MSV23621.1"/>
    </source>
</evidence>
<dbReference type="InterPro" id="IPR017850">
    <property type="entry name" value="Alkaline_phosphatase_core_sf"/>
</dbReference>
<evidence type="ECO:0000259" key="7">
    <source>
        <dbReference type="Pfam" id="PF01676"/>
    </source>
</evidence>
<dbReference type="PIRSF" id="PIRSF001491">
    <property type="entry name" value="Ppentomutase"/>
    <property type="match status" value="1"/>
</dbReference>
<comment type="catalytic activity">
    <reaction evidence="5">
        <text>2-deoxy-alpha-D-ribose 1-phosphate = 2-deoxy-D-ribose 5-phosphate</text>
        <dbReference type="Rhea" id="RHEA:27658"/>
        <dbReference type="ChEBI" id="CHEBI:57259"/>
        <dbReference type="ChEBI" id="CHEBI:62877"/>
        <dbReference type="EC" id="5.4.2.7"/>
    </reaction>
</comment>
<feature type="binding site" evidence="5">
    <location>
        <position position="13"/>
    </location>
    <ligand>
        <name>Mn(2+)</name>
        <dbReference type="ChEBI" id="CHEBI:29035"/>
        <label>1</label>
    </ligand>
</feature>
<comment type="pathway">
    <text evidence="5">Carbohydrate degradation; 2-deoxy-D-ribose 1-phosphate degradation; D-glyceraldehyde 3-phosphate and acetaldehyde from 2-deoxy-alpha-D-ribose 1-phosphate: step 1/2.</text>
</comment>
<dbReference type="EMBL" id="VUNL01000001">
    <property type="protein sequence ID" value="MSV23621.1"/>
    <property type="molecule type" value="Genomic_DNA"/>
</dbReference>
<reference evidence="8 9" key="1">
    <citation type="submission" date="2019-08" db="EMBL/GenBank/DDBJ databases">
        <title>In-depth cultivation of the pig gut microbiome towards novel bacterial diversity and tailored functional studies.</title>
        <authorList>
            <person name="Wylensek D."/>
            <person name="Hitch T.C.A."/>
            <person name="Clavel T."/>
        </authorList>
    </citation>
    <scope>NUCLEOTIDE SEQUENCE [LARGE SCALE GENOMIC DNA]</scope>
    <source>
        <strain evidence="9">WCA-380-WT-3B3</strain>
    </source>
</reference>
<evidence type="ECO:0000256" key="6">
    <source>
        <dbReference type="NCBIfam" id="TIGR01696"/>
    </source>
</evidence>
<comment type="cofactor">
    <cofactor evidence="5">
        <name>Mn(2+)</name>
        <dbReference type="ChEBI" id="CHEBI:29035"/>
    </cofactor>
    <text evidence="5">Binds 2 manganese ions.</text>
</comment>
<dbReference type="PANTHER" id="PTHR21110">
    <property type="entry name" value="PHOSPHOPENTOMUTASE"/>
    <property type="match status" value="1"/>
</dbReference>
<dbReference type="NCBIfam" id="NF003766">
    <property type="entry name" value="PRK05362.1"/>
    <property type="match status" value="1"/>
</dbReference>
<dbReference type="Proteomes" id="UP000430222">
    <property type="component" value="Unassembled WGS sequence"/>
</dbReference>
<dbReference type="InterPro" id="IPR006124">
    <property type="entry name" value="Metalloenzyme"/>
</dbReference>
<feature type="binding site" evidence="5">
    <location>
        <position position="290"/>
    </location>
    <ligand>
        <name>Mn(2+)</name>
        <dbReference type="ChEBI" id="CHEBI:29035"/>
        <label>2</label>
    </ligand>
</feature>
<keyword evidence="4 5" id="KW-0413">Isomerase</keyword>
<gene>
    <name evidence="5" type="primary">deoB</name>
    <name evidence="8" type="ORF">FYJ78_00105</name>
</gene>
<comment type="caution">
    <text evidence="8">The sequence shown here is derived from an EMBL/GenBank/DDBJ whole genome shotgun (WGS) entry which is preliminary data.</text>
</comment>
<feature type="binding site" evidence="5">
    <location>
        <position position="326"/>
    </location>
    <ligand>
        <name>Mn(2+)</name>
        <dbReference type="ChEBI" id="CHEBI:29035"/>
        <label>1</label>
    </ligand>
</feature>
<comment type="catalytic activity">
    <reaction evidence="5">
        <text>alpha-D-ribose 1-phosphate = D-ribose 5-phosphate</text>
        <dbReference type="Rhea" id="RHEA:18793"/>
        <dbReference type="ChEBI" id="CHEBI:57720"/>
        <dbReference type="ChEBI" id="CHEBI:78346"/>
        <dbReference type="EC" id="5.4.2.7"/>
    </reaction>
</comment>
<dbReference type="GO" id="GO:0043094">
    <property type="term" value="P:metabolic compound salvage"/>
    <property type="evidence" value="ECO:0007669"/>
    <property type="project" value="UniProtKB-UniRule"/>
</dbReference>
<dbReference type="InterPro" id="IPR024052">
    <property type="entry name" value="Phosphopentomutase_DeoB_cap_sf"/>
</dbReference>
<dbReference type="HAMAP" id="MF_00740">
    <property type="entry name" value="Phosphopentomut"/>
    <property type="match status" value="1"/>
</dbReference>
<keyword evidence="3 5" id="KW-0464">Manganese</keyword>
<dbReference type="GO" id="GO:0005829">
    <property type="term" value="C:cytosol"/>
    <property type="evidence" value="ECO:0007669"/>
    <property type="project" value="TreeGrafter"/>
</dbReference>
<feature type="binding site" evidence="5">
    <location>
        <position position="285"/>
    </location>
    <ligand>
        <name>Mn(2+)</name>
        <dbReference type="ChEBI" id="CHEBI:29035"/>
        <label>2</label>
    </ligand>
</feature>
<comment type="similarity">
    <text evidence="1 5">Belongs to the phosphopentomutase family.</text>
</comment>
<organism evidence="8 9">
    <name type="scientific">Selenomonas montiformis</name>
    <dbReference type="NCBI Taxonomy" id="2652285"/>
    <lineage>
        <taxon>Bacteria</taxon>
        <taxon>Bacillati</taxon>
        <taxon>Bacillota</taxon>
        <taxon>Negativicutes</taxon>
        <taxon>Selenomonadales</taxon>
        <taxon>Selenomonadaceae</taxon>
        <taxon>Selenomonas</taxon>
    </lineage>
</organism>
<protein>
    <recommendedName>
        <fullName evidence="5 6">Phosphopentomutase</fullName>
        <ecNumber evidence="5 6">5.4.2.7</ecNumber>
    </recommendedName>
    <alternativeName>
        <fullName evidence="5">Phosphodeoxyribomutase</fullName>
    </alternativeName>
</protein>
<dbReference type="GO" id="GO:0009117">
    <property type="term" value="P:nucleotide metabolic process"/>
    <property type="evidence" value="ECO:0007669"/>
    <property type="project" value="UniProtKB-UniRule"/>
</dbReference>
<dbReference type="AlphaFoldDB" id="A0A6I2UVD9"/>
<dbReference type="Gene3D" id="3.30.70.1250">
    <property type="entry name" value="Phosphopentomutase"/>
    <property type="match status" value="1"/>
</dbReference>
<evidence type="ECO:0000256" key="1">
    <source>
        <dbReference type="ARBA" id="ARBA00010373"/>
    </source>
</evidence>
<comment type="subcellular location">
    <subcellularLocation>
        <location evidence="5">Cytoplasm</location>
    </subcellularLocation>
</comment>
<dbReference type="RefSeq" id="WP_154619387.1">
    <property type="nucleotide sequence ID" value="NZ_JBQHVT010000006.1"/>
</dbReference>
<dbReference type="GO" id="GO:0006018">
    <property type="term" value="P:2-deoxyribose 1-phosphate catabolic process"/>
    <property type="evidence" value="ECO:0007669"/>
    <property type="project" value="UniProtKB-UniRule"/>
</dbReference>
<evidence type="ECO:0000313" key="9">
    <source>
        <dbReference type="Proteomes" id="UP000430222"/>
    </source>
</evidence>
<feature type="binding site" evidence="5">
    <location>
        <position position="327"/>
    </location>
    <ligand>
        <name>Mn(2+)</name>
        <dbReference type="ChEBI" id="CHEBI:29035"/>
        <label>1</label>
    </ligand>
</feature>
<dbReference type="CDD" id="cd16009">
    <property type="entry name" value="PPM"/>
    <property type="match status" value="1"/>
</dbReference>
<feature type="domain" description="Metalloenzyme" evidence="7">
    <location>
        <begin position="5"/>
        <end position="378"/>
    </location>
</feature>
<comment type="function">
    <text evidence="5">Isomerase that catalyzes the conversion of deoxy-ribose 1-phosphate (dRib-1-P) and ribose 1-phosphate (Rib-1-P) to deoxy-ribose 5-phosphate (dRib-5-P) and ribose 5-phosphate (Rib-5-P), respectively.</text>
</comment>
<accession>A0A6I2UVD9</accession>
<keyword evidence="5" id="KW-0963">Cytoplasm</keyword>
<dbReference type="GO" id="GO:0000287">
    <property type="term" value="F:magnesium ion binding"/>
    <property type="evidence" value="ECO:0007669"/>
    <property type="project" value="UniProtKB-UniRule"/>
</dbReference>
<evidence type="ECO:0000256" key="4">
    <source>
        <dbReference type="ARBA" id="ARBA00023235"/>
    </source>
</evidence>
<dbReference type="SUPFAM" id="SSF53649">
    <property type="entry name" value="Alkaline phosphatase-like"/>
    <property type="match status" value="1"/>
</dbReference>
<dbReference type="SUPFAM" id="SSF143856">
    <property type="entry name" value="DeoB insert domain-like"/>
    <property type="match status" value="1"/>
</dbReference>
<keyword evidence="2 5" id="KW-0479">Metal-binding</keyword>
<feature type="binding site" evidence="5">
    <location>
        <position position="338"/>
    </location>
    <ligand>
        <name>Mn(2+)</name>
        <dbReference type="ChEBI" id="CHEBI:29035"/>
        <label>2</label>
    </ligand>
</feature>
<evidence type="ECO:0000256" key="3">
    <source>
        <dbReference type="ARBA" id="ARBA00023211"/>
    </source>
</evidence>
<proteinExistence type="inferred from homology"/>